<sequence length="61" mass="6707">MRFSLMTHDAQVIDIAFHLAELGAKGVDFVPVAEGDHPALQRVFQHDAHRLARTGELVEAA</sequence>
<dbReference type="Proteomes" id="UP000339249">
    <property type="component" value="Unassembled WGS sequence"/>
</dbReference>
<dbReference type="AlphaFoldDB" id="A0A4U9D8V5"/>
<protein>
    <submittedName>
        <fullName evidence="1">Uncharacterized protein</fullName>
    </submittedName>
</protein>
<evidence type="ECO:0000313" key="2">
    <source>
        <dbReference type="Proteomes" id="UP000339249"/>
    </source>
</evidence>
<gene>
    <name evidence="1" type="ORF">NCTC9185_06009</name>
</gene>
<organism evidence="1 2">
    <name type="scientific">Raoultella terrigena</name>
    <name type="common">Klebsiella terrigena</name>
    <dbReference type="NCBI Taxonomy" id="577"/>
    <lineage>
        <taxon>Bacteria</taxon>
        <taxon>Pseudomonadati</taxon>
        <taxon>Pseudomonadota</taxon>
        <taxon>Gammaproteobacteria</taxon>
        <taxon>Enterobacterales</taxon>
        <taxon>Enterobacteriaceae</taxon>
        <taxon>Klebsiella/Raoultella group</taxon>
        <taxon>Raoultella</taxon>
    </lineage>
</organism>
<dbReference type="EMBL" id="CABDVU010000001">
    <property type="protein sequence ID" value="VTN13962.1"/>
    <property type="molecule type" value="Genomic_DNA"/>
</dbReference>
<name>A0A4U9D8V5_RAOTE</name>
<reference evidence="1 2" key="1">
    <citation type="submission" date="2019-04" db="EMBL/GenBank/DDBJ databases">
        <authorList>
            <consortium name="Pathogen Informatics"/>
        </authorList>
    </citation>
    <scope>NUCLEOTIDE SEQUENCE [LARGE SCALE GENOMIC DNA]</scope>
    <source>
        <strain evidence="1 2">NCTC9185</strain>
    </source>
</reference>
<evidence type="ECO:0000313" key="1">
    <source>
        <dbReference type="EMBL" id="VTN13962.1"/>
    </source>
</evidence>
<proteinExistence type="predicted"/>
<accession>A0A4U9D8V5</accession>